<proteinExistence type="predicted"/>
<keyword evidence="2" id="KW-1185">Reference proteome</keyword>
<sequence>MISVLQTIDADIGTTNKPLRLQSAAKYRNWKQMMENFIYITYNLWNSFTNGPYSSQVVAAEGGTNIPKDILN</sequence>
<dbReference type="EMBL" id="CM042035">
    <property type="protein sequence ID" value="KAI3756015.1"/>
    <property type="molecule type" value="Genomic_DNA"/>
</dbReference>
<organism evidence="1 2">
    <name type="scientific">Smallanthus sonchifolius</name>
    <dbReference type="NCBI Taxonomy" id="185202"/>
    <lineage>
        <taxon>Eukaryota</taxon>
        <taxon>Viridiplantae</taxon>
        <taxon>Streptophyta</taxon>
        <taxon>Embryophyta</taxon>
        <taxon>Tracheophyta</taxon>
        <taxon>Spermatophyta</taxon>
        <taxon>Magnoliopsida</taxon>
        <taxon>eudicotyledons</taxon>
        <taxon>Gunneridae</taxon>
        <taxon>Pentapetalae</taxon>
        <taxon>asterids</taxon>
        <taxon>campanulids</taxon>
        <taxon>Asterales</taxon>
        <taxon>Asteraceae</taxon>
        <taxon>Asteroideae</taxon>
        <taxon>Heliantheae alliance</taxon>
        <taxon>Millerieae</taxon>
        <taxon>Smallanthus</taxon>
    </lineage>
</organism>
<evidence type="ECO:0000313" key="2">
    <source>
        <dbReference type="Proteomes" id="UP001056120"/>
    </source>
</evidence>
<reference evidence="2" key="1">
    <citation type="journal article" date="2022" name="Mol. Ecol. Resour.">
        <title>The genomes of chicory, endive, great burdock and yacon provide insights into Asteraceae palaeo-polyploidization history and plant inulin production.</title>
        <authorList>
            <person name="Fan W."/>
            <person name="Wang S."/>
            <person name="Wang H."/>
            <person name="Wang A."/>
            <person name="Jiang F."/>
            <person name="Liu H."/>
            <person name="Zhao H."/>
            <person name="Xu D."/>
            <person name="Zhang Y."/>
        </authorList>
    </citation>
    <scope>NUCLEOTIDE SEQUENCE [LARGE SCALE GENOMIC DNA]</scope>
    <source>
        <strain evidence="2">cv. Yunnan</strain>
    </source>
</reference>
<reference evidence="1 2" key="2">
    <citation type="journal article" date="2022" name="Mol. Ecol. Resour.">
        <title>The genomes of chicory, endive, great burdock and yacon provide insights into Asteraceae paleo-polyploidization history and plant inulin production.</title>
        <authorList>
            <person name="Fan W."/>
            <person name="Wang S."/>
            <person name="Wang H."/>
            <person name="Wang A."/>
            <person name="Jiang F."/>
            <person name="Liu H."/>
            <person name="Zhao H."/>
            <person name="Xu D."/>
            <person name="Zhang Y."/>
        </authorList>
    </citation>
    <scope>NUCLEOTIDE SEQUENCE [LARGE SCALE GENOMIC DNA]</scope>
    <source>
        <strain evidence="2">cv. Yunnan</strain>
        <tissue evidence="1">Leaves</tissue>
    </source>
</reference>
<comment type="caution">
    <text evidence="1">The sequence shown here is derived from an EMBL/GenBank/DDBJ whole genome shotgun (WGS) entry which is preliminary data.</text>
</comment>
<dbReference type="Proteomes" id="UP001056120">
    <property type="component" value="Linkage Group LG18"/>
</dbReference>
<accession>A0ACB9EAY8</accession>
<gene>
    <name evidence="1" type="ORF">L1987_55827</name>
</gene>
<name>A0ACB9EAY8_9ASTR</name>
<protein>
    <submittedName>
        <fullName evidence="1">Uncharacterized protein</fullName>
    </submittedName>
</protein>
<evidence type="ECO:0000313" key="1">
    <source>
        <dbReference type="EMBL" id="KAI3756015.1"/>
    </source>
</evidence>